<keyword evidence="6 7" id="KW-0472">Membrane</keyword>
<keyword evidence="3" id="KW-1003">Cell membrane</keyword>
<feature type="transmembrane region" description="Helical" evidence="7">
    <location>
        <begin position="156"/>
        <end position="180"/>
    </location>
</feature>
<evidence type="ECO:0000256" key="6">
    <source>
        <dbReference type="ARBA" id="ARBA00023136"/>
    </source>
</evidence>
<dbReference type="GO" id="GO:0005886">
    <property type="term" value="C:plasma membrane"/>
    <property type="evidence" value="ECO:0007669"/>
    <property type="project" value="UniProtKB-SubCell"/>
</dbReference>
<evidence type="ECO:0000313" key="9">
    <source>
        <dbReference type="EMBL" id="AHI29963.1"/>
    </source>
</evidence>
<dbReference type="Pfam" id="PF00528">
    <property type="entry name" value="BPD_transp_1"/>
    <property type="match status" value="1"/>
</dbReference>
<feature type="transmembrane region" description="Helical" evidence="7">
    <location>
        <begin position="27"/>
        <end position="46"/>
    </location>
</feature>
<dbReference type="Gene3D" id="1.10.3720.10">
    <property type="entry name" value="MetI-like"/>
    <property type="match status" value="1"/>
</dbReference>
<keyword evidence="4 7" id="KW-0812">Transmembrane</keyword>
<reference evidence="9 10" key="1">
    <citation type="journal article" date="2014" name="Genome Announc.">
        <title>Draft Genome Sequences of Marinobacter similis A3d10T and Marinobacter salarius R9SW1T.</title>
        <authorList>
            <person name="Ivanova E.P."/>
            <person name="Ng H.J."/>
            <person name="Webb H.K."/>
            <person name="Feng G."/>
            <person name="Oshima K."/>
            <person name="Hattori M."/>
            <person name="Ohkuma M."/>
            <person name="Sergeev A.F."/>
            <person name="Mikhailov V.V."/>
            <person name="Crawford R.J."/>
            <person name="Sawabe T."/>
        </authorList>
    </citation>
    <scope>NUCLEOTIDE SEQUENCE [LARGE SCALE GENOMIC DNA]</scope>
    <source>
        <strain evidence="9 10">A3d10</strain>
    </source>
</reference>
<feature type="transmembrane region" description="Helical" evidence="7">
    <location>
        <begin position="52"/>
        <end position="72"/>
    </location>
</feature>
<dbReference type="SUPFAM" id="SSF161098">
    <property type="entry name" value="MetI-like"/>
    <property type="match status" value="1"/>
</dbReference>
<evidence type="ECO:0000313" key="10">
    <source>
        <dbReference type="Proteomes" id="UP000061489"/>
    </source>
</evidence>
<gene>
    <name evidence="9" type="ORF">AU14_02645</name>
</gene>
<organism evidence="9 10">
    <name type="scientific">Marinobacter similis</name>
    <dbReference type="NCBI Taxonomy" id="1420916"/>
    <lineage>
        <taxon>Bacteria</taxon>
        <taxon>Pseudomonadati</taxon>
        <taxon>Pseudomonadota</taxon>
        <taxon>Gammaproteobacteria</taxon>
        <taxon>Pseudomonadales</taxon>
        <taxon>Marinobacteraceae</taxon>
        <taxon>Marinobacter</taxon>
    </lineage>
</organism>
<evidence type="ECO:0000259" key="8">
    <source>
        <dbReference type="PROSITE" id="PS50928"/>
    </source>
</evidence>
<sequence length="203" mass="21968">MVTSLLILGAKPGNTNTPISRLLETSAYLPLIIPPLVLATGLFLLLRPKLGIASEGLALVALINAMMALPFVMQLLRGPLRNLDPASIRLADQLGIRGWYRWRWLHWPRLRRPLALGLAYGTGLSLGDFGVIALFGSPGNPTLPVLLYQQLGSYQINAAAGTGLWLMMVLLALFGLFNLVGRPPTKSQGLQVPKPNQLETSDA</sequence>
<evidence type="ECO:0000256" key="7">
    <source>
        <dbReference type="RuleBase" id="RU363032"/>
    </source>
</evidence>
<proteinExistence type="inferred from homology"/>
<evidence type="ECO:0000256" key="2">
    <source>
        <dbReference type="ARBA" id="ARBA00022448"/>
    </source>
</evidence>
<comment type="subcellular location">
    <subcellularLocation>
        <location evidence="1 7">Cell membrane</location>
        <topology evidence="1 7">Multi-pass membrane protein</topology>
    </subcellularLocation>
</comment>
<keyword evidence="2 7" id="KW-0813">Transport</keyword>
<dbReference type="Proteomes" id="UP000061489">
    <property type="component" value="Chromosome"/>
</dbReference>
<dbReference type="EMBL" id="CP007151">
    <property type="protein sequence ID" value="AHI29963.1"/>
    <property type="molecule type" value="Genomic_DNA"/>
</dbReference>
<feature type="domain" description="ABC transmembrane type-1" evidence="8">
    <location>
        <begin position="1"/>
        <end position="177"/>
    </location>
</feature>
<dbReference type="RefSeq" id="WP_236744325.1">
    <property type="nucleotide sequence ID" value="NZ_CP007151.1"/>
</dbReference>
<dbReference type="HOGENOM" id="CLU_1347585_0_0_6"/>
<dbReference type="PANTHER" id="PTHR30183:SF9">
    <property type="entry name" value="THIAMINE TRANSPORT SYSTEM PERMEASE PROTEIN THIP"/>
    <property type="match status" value="1"/>
</dbReference>
<dbReference type="STRING" id="1420916.AU14_02645"/>
<keyword evidence="5 7" id="KW-1133">Transmembrane helix</keyword>
<dbReference type="CDD" id="cd06261">
    <property type="entry name" value="TM_PBP2"/>
    <property type="match status" value="1"/>
</dbReference>
<dbReference type="InterPro" id="IPR035906">
    <property type="entry name" value="MetI-like_sf"/>
</dbReference>
<evidence type="ECO:0000256" key="3">
    <source>
        <dbReference type="ARBA" id="ARBA00022475"/>
    </source>
</evidence>
<comment type="similarity">
    <text evidence="7">Belongs to the binding-protein-dependent transport system permease family.</text>
</comment>
<accession>W5YU26</accession>
<dbReference type="AlphaFoldDB" id="W5YU26"/>
<dbReference type="GO" id="GO:0055085">
    <property type="term" value="P:transmembrane transport"/>
    <property type="evidence" value="ECO:0007669"/>
    <property type="project" value="InterPro"/>
</dbReference>
<feature type="transmembrane region" description="Helical" evidence="7">
    <location>
        <begin position="114"/>
        <end position="136"/>
    </location>
</feature>
<protein>
    <recommendedName>
        <fullName evidence="8">ABC transmembrane type-1 domain-containing protein</fullName>
    </recommendedName>
</protein>
<keyword evidence="10" id="KW-1185">Reference proteome</keyword>
<dbReference type="PANTHER" id="PTHR30183">
    <property type="entry name" value="MOLYBDENUM TRANSPORT SYSTEM PERMEASE PROTEIN MODB"/>
    <property type="match status" value="1"/>
</dbReference>
<dbReference type="InterPro" id="IPR000515">
    <property type="entry name" value="MetI-like"/>
</dbReference>
<dbReference type="PROSITE" id="PS50928">
    <property type="entry name" value="ABC_TM1"/>
    <property type="match status" value="1"/>
</dbReference>
<evidence type="ECO:0000256" key="5">
    <source>
        <dbReference type="ARBA" id="ARBA00022989"/>
    </source>
</evidence>
<evidence type="ECO:0000256" key="4">
    <source>
        <dbReference type="ARBA" id="ARBA00022692"/>
    </source>
</evidence>
<evidence type="ECO:0000256" key="1">
    <source>
        <dbReference type="ARBA" id="ARBA00004651"/>
    </source>
</evidence>
<name>W5YU26_9GAMM</name>
<dbReference type="KEGG" id="msx:AU14_02645"/>